<reference evidence="9 10" key="1">
    <citation type="journal article" date="2018" name="PLoS Genet.">
        <title>Population sequencing reveals clonal diversity and ancestral inbreeding in the grapevine cultivar Chardonnay.</title>
        <authorList>
            <person name="Roach M.J."/>
            <person name="Johnson D.L."/>
            <person name="Bohlmann J."/>
            <person name="van Vuuren H.J."/>
            <person name="Jones S.J."/>
            <person name="Pretorius I.S."/>
            <person name="Schmidt S.A."/>
            <person name="Borneman A.R."/>
        </authorList>
    </citation>
    <scope>NUCLEOTIDE SEQUENCE [LARGE SCALE GENOMIC DNA]</scope>
    <source>
        <strain evidence="10">cv. Chardonnay</strain>
        <tissue evidence="9">Leaf</tissue>
    </source>
</reference>
<dbReference type="NCBIfam" id="TIGR01557">
    <property type="entry name" value="myb_SHAQKYF"/>
    <property type="match status" value="1"/>
</dbReference>
<sequence length="425" mass="46480">MVSVIPSPSSEAFYFDPASMALPGLGPFATTAAAAAAATTSSLEDPAKKIRKPYTITKCREKWTEPEHDKFLEALQLFDRDWKKIEAFVGSKTVIQIRSHAQKYFLKVQKNGINEHLPPPRPKRKAAHPYPHKASKNAPVLSQGTGSFHSSAALRETGYVLRPDSSSILRNPITSAAASSGLTANLHKQLVCHMWQKVHLFMCDMRSAGPTVPNNCCSSAESTPRGRTTVEASEQGNHVHTLRVMGAALTLSDDGLMTDDYIFLLKLMSCNVGGREMVCNGVQLWSEVPLWMVQIDLRLGCSNVKVRDEVGRPCAMEKVGKEGMHVASTVNYVSHEGGILGDCQCIGERLVKMILQDGTSIEFLKNVENDLNGHEEKALEGSVGFKCSVCVGLRTATEGIPTPKQAQHGSAQACFYKRKAWSEPR</sequence>
<dbReference type="PANTHER" id="PTHR12802:SF103">
    <property type="entry name" value="PROTEIN REVEILLE 6"/>
    <property type="match status" value="1"/>
</dbReference>
<feature type="domain" description="SANT" evidence="7">
    <location>
        <begin position="61"/>
        <end position="111"/>
    </location>
</feature>
<evidence type="ECO:0000256" key="5">
    <source>
        <dbReference type="ARBA" id="ARBA00023242"/>
    </source>
</evidence>
<dbReference type="SUPFAM" id="SSF46689">
    <property type="entry name" value="Homeodomain-like"/>
    <property type="match status" value="1"/>
</dbReference>
<dbReference type="EMBL" id="QGNW01000073">
    <property type="protein sequence ID" value="RVX02004.1"/>
    <property type="molecule type" value="Genomic_DNA"/>
</dbReference>
<dbReference type="InterPro" id="IPR017930">
    <property type="entry name" value="Myb_dom"/>
</dbReference>
<evidence type="ECO:0000313" key="9">
    <source>
        <dbReference type="EMBL" id="RVX02004.1"/>
    </source>
</evidence>
<gene>
    <name evidence="9" type="primary">RVE6_3</name>
    <name evidence="9" type="ORF">CK203_019421</name>
</gene>
<dbReference type="PROSITE" id="PS51293">
    <property type="entry name" value="SANT"/>
    <property type="match status" value="1"/>
</dbReference>
<dbReference type="Gene3D" id="1.10.10.60">
    <property type="entry name" value="Homeodomain-like"/>
    <property type="match status" value="1"/>
</dbReference>
<evidence type="ECO:0000259" key="7">
    <source>
        <dbReference type="PROSITE" id="PS51293"/>
    </source>
</evidence>
<dbReference type="InterPro" id="IPR009057">
    <property type="entry name" value="Homeodomain-like_sf"/>
</dbReference>
<keyword evidence="5" id="KW-0539">Nucleus</keyword>
<dbReference type="Proteomes" id="UP000288805">
    <property type="component" value="Unassembled WGS sequence"/>
</dbReference>
<dbReference type="AlphaFoldDB" id="A0A438IZ83"/>
<evidence type="ECO:0000313" key="10">
    <source>
        <dbReference type="Proteomes" id="UP000288805"/>
    </source>
</evidence>
<keyword evidence="2" id="KW-0805">Transcription regulation</keyword>
<feature type="compositionally biased region" description="Basic residues" evidence="6">
    <location>
        <begin position="121"/>
        <end position="135"/>
    </location>
</feature>
<feature type="region of interest" description="Disordered" evidence="6">
    <location>
        <begin position="113"/>
        <end position="142"/>
    </location>
</feature>
<evidence type="ECO:0000256" key="6">
    <source>
        <dbReference type="SAM" id="MobiDB-lite"/>
    </source>
</evidence>
<dbReference type="InterPro" id="IPR001005">
    <property type="entry name" value="SANT/Myb"/>
</dbReference>
<comment type="subcellular location">
    <subcellularLocation>
        <location evidence="1">Nucleus</location>
    </subcellularLocation>
</comment>
<keyword evidence="3" id="KW-0238">DNA-binding</keyword>
<dbReference type="PROSITE" id="PS51294">
    <property type="entry name" value="HTH_MYB"/>
    <property type="match status" value="1"/>
</dbReference>
<evidence type="ECO:0000256" key="4">
    <source>
        <dbReference type="ARBA" id="ARBA00023163"/>
    </source>
</evidence>
<feature type="domain" description="HTH myb-type" evidence="8">
    <location>
        <begin position="55"/>
        <end position="109"/>
    </location>
</feature>
<accession>A0A438IZ83</accession>
<name>A0A438IZ83_VITVI</name>
<dbReference type="GO" id="GO:0010468">
    <property type="term" value="P:regulation of gene expression"/>
    <property type="evidence" value="ECO:0007669"/>
    <property type="project" value="UniProtKB-ARBA"/>
</dbReference>
<proteinExistence type="predicted"/>
<evidence type="ECO:0000256" key="1">
    <source>
        <dbReference type="ARBA" id="ARBA00004123"/>
    </source>
</evidence>
<protein>
    <submittedName>
        <fullName evidence="9">Protein REVEILLE 6</fullName>
    </submittedName>
</protein>
<dbReference type="FunFam" id="1.10.10.60:FF:000023">
    <property type="entry name" value="protein REVEILLE 6 isoform X1"/>
    <property type="match status" value="1"/>
</dbReference>
<comment type="caution">
    <text evidence="9">The sequence shown here is derived from an EMBL/GenBank/DDBJ whole genome shotgun (WGS) entry which is preliminary data.</text>
</comment>
<evidence type="ECO:0000256" key="2">
    <source>
        <dbReference type="ARBA" id="ARBA00023015"/>
    </source>
</evidence>
<dbReference type="GO" id="GO:0003677">
    <property type="term" value="F:DNA binding"/>
    <property type="evidence" value="ECO:0007669"/>
    <property type="project" value="UniProtKB-KW"/>
</dbReference>
<dbReference type="PANTHER" id="PTHR12802">
    <property type="entry name" value="SWI/SNF COMPLEX-RELATED"/>
    <property type="match status" value="1"/>
</dbReference>
<organism evidence="9 10">
    <name type="scientific">Vitis vinifera</name>
    <name type="common">Grape</name>
    <dbReference type="NCBI Taxonomy" id="29760"/>
    <lineage>
        <taxon>Eukaryota</taxon>
        <taxon>Viridiplantae</taxon>
        <taxon>Streptophyta</taxon>
        <taxon>Embryophyta</taxon>
        <taxon>Tracheophyta</taxon>
        <taxon>Spermatophyta</taxon>
        <taxon>Magnoliopsida</taxon>
        <taxon>eudicotyledons</taxon>
        <taxon>Gunneridae</taxon>
        <taxon>Pentapetalae</taxon>
        <taxon>rosids</taxon>
        <taxon>Vitales</taxon>
        <taxon>Vitaceae</taxon>
        <taxon>Viteae</taxon>
        <taxon>Vitis</taxon>
    </lineage>
</organism>
<dbReference type="Pfam" id="PF00249">
    <property type="entry name" value="Myb_DNA-binding"/>
    <property type="match status" value="1"/>
</dbReference>
<keyword evidence="4" id="KW-0804">Transcription</keyword>
<evidence type="ECO:0000259" key="8">
    <source>
        <dbReference type="PROSITE" id="PS51294"/>
    </source>
</evidence>
<dbReference type="CDD" id="cd00167">
    <property type="entry name" value="SANT"/>
    <property type="match status" value="1"/>
</dbReference>
<evidence type="ECO:0000256" key="3">
    <source>
        <dbReference type="ARBA" id="ARBA00023125"/>
    </source>
</evidence>
<dbReference type="GO" id="GO:0005634">
    <property type="term" value="C:nucleus"/>
    <property type="evidence" value="ECO:0007669"/>
    <property type="project" value="UniProtKB-SubCell"/>
</dbReference>
<dbReference type="InterPro" id="IPR006447">
    <property type="entry name" value="Myb_dom_plants"/>
</dbReference>
<dbReference type="InterPro" id="IPR017884">
    <property type="entry name" value="SANT_dom"/>
</dbReference>
<dbReference type="SMART" id="SM00717">
    <property type="entry name" value="SANT"/>
    <property type="match status" value="1"/>
</dbReference>